<comment type="caution">
    <text evidence="7">The sequence shown here is derived from an EMBL/GenBank/DDBJ whole genome shotgun (WGS) entry which is preliminary data.</text>
</comment>
<dbReference type="PROSITE" id="PS51257">
    <property type="entry name" value="PROKAR_LIPOPROTEIN"/>
    <property type="match status" value="1"/>
</dbReference>
<dbReference type="Gene3D" id="3.40.190.100">
    <property type="entry name" value="Glycine betaine-binding periplasmic protein, domain 2"/>
    <property type="match status" value="1"/>
</dbReference>
<evidence type="ECO:0000256" key="1">
    <source>
        <dbReference type="ARBA" id="ARBA00004236"/>
    </source>
</evidence>
<evidence type="ECO:0000256" key="4">
    <source>
        <dbReference type="ARBA" id="ARBA00023136"/>
    </source>
</evidence>
<dbReference type="Pfam" id="PF04069">
    <property type="entry name" value="OpuAC"/>
    <property type="match status" value="2"/>
</dbReference>
<keyword evidence="3" id="KW-1003">Cell membrane</keyword>
<keyword evidence="8" id="KW-1185">Reference proteome</keyword>
<feature type="domain" description="ABC-type glycine betaine transport system substrate-binding" evidence="6">
    <location>
        <begin position="40"/>
        <end position="184"/>
    </location>
</feature>
<dbReference type="SUPFAM" id="SSF53850">
    <property type="entry name" value="Periplasmic binding protein-like II"/>
    <property type="match status" value="2"/>
</dbReference>
<organism evidence="7 8">
    <name type="scientific">Oceanobacillus luteolus</name>
    <dbReference type="NCBI Taxonomy" id="1274358"/>
    <lineage>
        <taxon>Bacteria</taxon>
        <taxon>Bacillati</taxon>
        <taxon>Bacillota</taxon>
        <taxon>Bacilli</taxon>
        <taxon>Bacillales</taxon>
        <taxon>Bacillaceae</taxon>
        <taxon>Oceanobacillus</taxon>
    </lineage>
</organism>
<sequence length="307" mass="33805">MKLKITNVGFIFALLVTFMLAACGDSEATESNSDNNGKVNYSEAVDHTIIGIEPGAGISVTTEAAIEEYENLQGWEVALSSTGAMMTELDNAIRNEEPIVVTGWNPHWMFAAHPDMKYLEDPKGIYGGEEGINSIARLGLEEEKPEAYKLIDQFEWDVEDMESIMFEAEETGRDIEEIAYEWVEDNEDKVAVWLEGVDDVDGVEVELVSTPWDSERASSGVLKAAMEKKGFDVTVTDVDVAIVFESVATGNADASAAAWLPITHKEFYNKHKDNLIDLGPNLTGAKIGLVVPNYMDIDSIEDLKPKN</sequence>
<evidence type="ECO:0000313" key="8">
    <source>
        <dbReference type="Proteomes" id="UP001597221"/>
    </source>
</evidence>
<feature type="chain" id="PRO_5045182707" evidence="5">
    <location>
        <begin position="22"/>
        <end position="307"/>
    </location>
</feature>
<dbReference type="InterPro" id="IPR007210">
    <property type="entry name" value="ABC_Gly_betaine_transp_sub-bd"/>
</dbReference>
<keyword evidence="4" id="KW-0472">Membrane</keyword>
<protein>
    <submittedName>
        <fullName evidence="7">Glycine betaine ABC transporter substrate-binding protein</fullName>
    </submittedName>
</protein>
<name>A0ABW4HQX7_9BACI</name>
<dbReference type="PANTHER" id="PTHR47737:SF1">
    <property type="entry name" value="GLYCINE BETAINE_PROLINE BETAINE TRANSPORT SYSTEM PERMEASE PROTEIN PROW"/>
    <property type="match status" value="1"/>
</dbReference>
<dbReference type="Gene3D" id="3.10.105.10">
    <property type="entry name" value="Dipeptide-binding Protein, Domain 3"/>
    <property type="match status" value="1"/>
</dbReference>
<evidence type="ECO:0000256" key="3">
    <source>
        <dbReference type="ARBA" id="ARBA00022475"/>
    </source>
</evidence>
<feature type="signal peptide" evidence="5">
    <location>
        <begin position="1"/>
        <end position="21"/>
    </location>
</feature>
<feature type="domain" description="ABC-type glycine betaine transport system substrate-binding" evidence="6">
    <location>
        <begin position="204"/>
        <end position="305"/>
    </location>
</feature>
<reference evidence="8" key="1">
    <citation type="journal article" date="2019" name="Int. J. Syst. Evol. Microbiol.">
        <title>The Global Catalogue of Microorganisms (GCM) 10K type strain sequencing project: providing services to taxonomists for standard genome sequencing and annotation.</title>
        <authorList>
            <consortium name="The Broad Institute Genomics Platform"/>
            <consortium name="The Broad Institute Genome Sequencing Center for Infectious Disease"/>
            <person name="Wu L."/>
            <person name="Ma J."/>
        </authorList>
    </citation>
    <scope>NUCLEOTIDE SEQUENCE [LARGE SCALE GENOMIC DNA]</scope>
    <source>
        <strain evidence="8">CGMCC 1.12376</strain>
    </source>
</reference>
<comment type="subcellular location">
    <subcellularLocation>
        <location evidence="1">Cell membrane</location>
    </subcellularLocation>
</comment>
<evidence type="ECO:0000313" key="7">
    <source>
        <dbReference type="EMBL" id="MFD1607085.1"/>
    </source>
</evidence>
<accession>A0ABW4HQX7</accession>
<keyword evidence="5" id="KW-0732">Signal</keyword>
<dbReference type="Proteomes" id="UP001597221">
    <property type="component" value="Unassembled WGS sequence"/>
</dbReference>
<gene>
    <name evidence="7" type="ORF">ACFSBH_05395</name>
</gene>
<keyword evidence="2" id="KW-0813">Transport</keyword>
<proteinExistence type="predicted"/>
<dbReference type="RefSeq" id="WP_349774389.1">
    <property type="nucleotide sequence ID" value="NZ_JAMBON010000077.1"/>
</dbReference>
<evidence type="ECO:0000256" key="2">
    <source>
        <dbReference type="ARBA" id="ARBA00022448"/>
    </source>
</evidence>
<dbReference type="PANTHER" id="PTHR47737">
    <property type="entry name" value="GLYCINE BETAINE/PROLINE BETAINE TRANSPORT SYSTEM PERMEASE PROTEIN PROW"/>
    <property type="match status" value="1"/>
</dbReference>
<dbReference type="EMBL" id="JBHUDE010000019">
    <property type="protein sequence ID" value="MFD1607085.1"/>
    <property type="molecule type" value="Genomic_DNA"/>
</dbReference>
<evidence type="ECO:0000259" key="6">
    <source>
        <dbReference type="Pfam" id="PF04069"/>
    </source>
</evidence>
<evidence type="ECO:0000256" key="5">
    <source>
        <dbReference type="SAM" id="SignalP"/>
    </source>
</evidence>